<feature type="chain" id="PRO_5035727655" evidence="1">
    <location>
        <begin position="26"/>
        <end position="91"/>
    </location>
</feature>
<protein>
    <submittedName>
        <fullName evidence="2">Uncharacterized protein</fullName>
    </submittedName>
</protein>
<accession>A0A8T1WTH6</accession>
<sequence>MKISSFLAAAVVAAVCLLEPTSAEGQVHLRVHVNEEGNDICYKACNSGQYCPRGEKQCRPPKNGECFNPATSLFIRKCDRGFKCSNGKAFK</sequence>
<reference evidence="2" key="1">
    <citation type="submission" date="2021-02" db="EMBL/GenBank/DDBJ databases">
        <authorList>
            <person name="Palmer J.M."/>
        </authorList>
    </citation>
    <scope>NUCLEOTIDE SEQUENCE</scope>
    <source>
        <strain evidence="2">SCRP23</strain>
    </source>
</reference>
<gene>
    <name evidence="2" type="ORF">PHYBOEH_004154</name>
</gene>
<keyword evidence="1" id="KW-0732">Signal</keyword>
<feature type="signal peptide" evidence="1">
    <location>
        <begin position="1"/>
        <end position="25"/>
    </location>
</feature>
<organism evidence="2 3">
    <name type="scientific">Phytophthora boehmeriae</name>
    <dbReference type="NCBI Taxonomy" id="109152"/>
    <lineage>
        <taxon>Eukaryota</taxon>
        <taxon>Sar</taxon>
        <taxon>Stramenopiles</taxon>
        <taxon>Oomycota</taxon>
        <taxon>Peronosporomycetes</taxon>
        <taxon>Peronosporales</taxon>
        <taxon>Peronosporaceae</taxon>
        <taxon>Phytophthora</taxon>
    </lineage>
</organism>
<dbReference type="AlphaFoldDB" id="A0A8T1WTH6"/>
<keyword evidence="3" id="KW-1185">Reference proteome</keyword>
<dbReference type="Proteomes" id="UP000693981">
    <property type="component" value="Unassembled WGS sequence"/>
</dbReference>
<dbReference type="EMBL" id="JAGDFL010000223">
    <property type="protein sequence ID" value="KAG7395173.1"/>
    <property type="molecule type" value="Genomic_DNA"/>
</dbReference>
<proteinExistence type="predicted"/>
<evidence type="ECO:0000313" key="3">
    <source>
        <dbReference type="Proteomes" id="UP000693981"/>
    </source>
</evidence>
<name>A0A8T1WTH6_9STRA</name>
<dbReference type="OrthoDB" id="99762at2759"/>
<comment type="caution">
    <text evidence="2">The sequence shown here is derived from an EMBL/GenBank/DDBJ whole genome shotgun (WGS) entry which is preliminary data.</text>
</comment>
<evidence type="ECO:0000313" key="2">
    <source>
        <dbReference type="EMBL" id="KAG7395173.1"/>
    </source>
</evidence>
<evidence type="ECO:0000256" key="1">
    <source>
        <dbReference type="SAM" id="SignalP"/>
    </source>
</evidence>